<dbReference type="InterPro" id="IPR050833">
    <property type="entry name" value="Poly_Biosynth_Transport"/>
</dbReference>
<feature type="transmembrane region" description="Helical" evidence="6">
    <location>
        <begin position="166"/>
        <end position="187"/>
    </location>
</feature>
<dbReference type="PANTHER" id="PTHR30250:SF11">
    <property type="entry name" value="O-ANTIGEN TRANSPORTER-RELATED"/>
    <property type="match status" value="1"/>
</dbReference>
<feature type="transmembrane region" description="Helical" evidence="6">
    <location>
        <begin position="122"/>
        <end position="145"/>
    </location>
</feature>
<sequence>MAVDSGKQPFQAMALIVGKILASLSEAIIPIILVRFLSMEEVGILSGVLLVYALLAPVFATAFPDALVYFLPTRMPDERRAIAVKVALIMFLMGVVAGLLLLFLGLVAFFLPGFLAGITDSVVGGVSVMGPSGLKYLLVLALYPLGDFPARMLPNLLIIEDRAKTAATVGVVKSLLAVFAILVPVLLHLDLWVIISCYSISGLLYGLFLVYYLLVLFPRANGKKTVVDVSAGQIVRFAVPMGITEATMLLYNRVDQFLVALVFAASLVAQYKIGAWQIPFVTSIAYSVGSVYAPHFRTLMHEGKAEEAIRIWRLSIEKVALISVPLGLVFVVGAEELIELLFTKEYLGAAMVFRLYCFLTVGRVAAFGNVLVAAGRPELIFRVAVLSFVANIVFSVPAMFLIGLEGPALGTLLAFIVHVVLFCRCIAEATGMRGQNVFPLVSYLKTLSIGFVAALCGFLLKMNLGGSAGLRFAAIAFCVIGCFALFGTLSGRIKGEDWNFILSLPGTVLKRRVANG</sequence>
<accession>A0A8D5FRK4</accession>
<feature type="transmembrane region" description="Helical" evidence="6">
    <location>
        <begin position="346"/>
        <end position="372"/>
    </location>
</feature>
<feature type="transmembrane region" description="Helical" evidence="6">
    <location>
        <begin position="439"/>
        <end position="460"/>
    </location>
</feature>
<evidence type="ECO:0000256" key="1">
    <source>
        <dbReference type="ARBA" id="ARBA00004651"/>
    </source>
</evidence>
<dbReference type="Proteomes" id="UP000826725">
    <property type="component" value="Chromosome"/>
</dbReference>
<evidence type="ECO:0000256" key="6">
    <source>
        <dbReference type="SAM" id="Phobius"/>
    </source>
</evidence>
<keyword evidence="2" id="KW-1003">Cell membrane</keyword>
<dbReference type="Pfam" id="PF13440">
    <property type="entry name" value="Polysacc_synt_3"/>
    <property type="match status" value="1"/>
</dbReference>
<dbReference type="EMBL" id="AP024086">
    <property type="protein sequence ID" value="BCL60116.1"/>
    <property type="molecule type" value="Genomic_DNA"/>
</dbReference>
<feature type="transmembrane region" description="Helical" evidence="6">
    <location>
        <begin position="49"/>
        <end position="71"/>
    </location>
</feature>
<evidence type="ECO:0000256" key="4">
    <source>
        <dbReference type="ARBA" id="ARBA00022989"/>
    </source>
</evidence>
<evidence type="ECO:0000256" key="2">
    <source>
        <dbReference type="ARBA" id="ARBA00022475"/>
    </source>
</evidence>
<keyword evidence="8" id="KW-1185">Reference proteome</keyword>
<protein>
    <recommendedName>
        <fullName evidence="9">Polysaccharide biosynthesis protein C-terminal domain-containing protein</fullName>
    </recommendedName>
</protein>
<feature type="transmembrane region" description="Helical" evidence="6">
    <location>
        <begin position="83"/>
        <end position="110"/>
    </location>
</feature>
<evidence type="ECO:0000256" key="3">
    <source>
        <dbReference type="ARBA" id="ARBA00022692"/>
    </source>
</evidence>
<evidence type="ECO:0008006" key="9">
    <source>
        <dbReference type="Google" id="ProtNLM"/>
    </source>
</evidence>
<keyword evidence="4 6" id="KW-1133">Transmembrane helix</keyword>
<keyword evidence="5 6" id="KW-0472">Membrane</keyword>
<feature type="transmembrane region" description="Helical" evidence="6">
    <location>
        <begin position="472"/>
        <end position="489"/>
    </location>
</feature>
<feature type="transmembrane region" description="Helical" evidence="6">
    <location>
        <begin position="379"/>
        <end position="402"/>
    </location>
</feature>
<evidence type="ECO:0000256" key="5">
    <source>
        <dbReference type="ARBA" id="ARBA00023136"/>
    </source>
</evidence>
<dbReference type="GO" id="GO:0005886">
    <property type="term" value="C:plasma membrane"/>
    <property type="evidence" value="ECO:0007669"/>
    <property type="project" value="UniProtKB-SubCell"/>
</dbReference>
<gene>
    <name evidence="7" type="ORF">DGMP_08090</name>
</gene>
<dbReference type="KEGG" id="dbk:DGMP_08090"/>
<reference evidence="7" key="1">
    <citation type="submission" date="2020-09" db="EMBL/GenBank/DDBJ databases">
        <title>Desulfogranum mesoprofundum gen. nov., sp. nov., a novel mesophilic, sulfate-reducing chemolithoautotroph isolated from a deep-sea hydrothermal vent chimney in the Suiyo Seamount.</title>
        <authorList>
            <person name="Hashimoto Y."/>
            <person name="Nakagawa S."/>
        </authorList>
    </citation>
    <scope>NUCLEOTIDE SEQUENCE</scope>
    <source>
        <strain evidence="7">KT2</strain>
    </source>
</reference>
<feature type="transmembrane region" description="Helical" evidence="6">
    <location>
        <begin position="193"/>
        <end position="214"/>
    </location>
</feature>
<dbReference type="PANTHER" id="PTHR30250">
    <property type="entry name" value="PST FAMILY PREDICTED COLANIC ACID TRANSPORTER"/>
    <property type="match status" value="1"/>
</dbReference>
<feature type="transmembrane region" description="Helical" evidence="6">
    <location>
        <begin position="408"/>
        <end position="427"/>
    </location>
</feature>
<dbReference type="RefSeq" id="WP_228856283.1">
    <property type="nucleotide sequence ID" value="NZ_AP024086.1"/>
</dbReference>
<dbReference type="AlphaFoldDB" id="A0A8D5FRK4"/>
<name>A0A8D5FRK4_9BACT</name>
<keyword evidence="3 6" id="KW-0812">Transmembrane</keyword>
<proteinExistence type="predicted"/>
<feature type="transmembrane region" description="Helical" evidence="6">
    <location>
        <begin position="314"/>
        <end position="334"/>
    </location>
</feature>
<organism evidence="7 8">
    <name type="scientific">Desulfomarina profundi</name>
    <dbReference type="NCBI Taxonomy" id="2772557"/>
    <lineage>
        <taxon>Bacteria</taxon>
        <taxon>Pseudomonadati</taxon>
        <taxon>Thermodesulfobacteriota</taxon>
        <taxon>Desulfobulbia</taxon>
        <taxon>Desulfobulbales</taxon>
        <taxon>Desulfobulbaceae</taxon>
        <taxon>Desulfomarina</taxon>
    </lineage>
</organism>
<feature type="transmembrane region" description="Helical" evidence="6">
    <location>
        <begin position="12"/>
        <end position="37"/>
    </location>
</feature>
<comment type="subcellular location">
    <subcellularLocation>
        <location evidence="1">Cell membrane</location>
        <topology evidence="1">Multi-pass membrane protein</topology>
    </subcellularLocation>
</comment>
<evidence type="ECO:0000313" key="8">
    <source>
        <dbReference type="Proteomes" id="UP000826725"/>
    </source>
</evidence>
<evidence type="ECO:0000313" key="7">
    <source>
        <dbReference type="EMBL" id="BCL60116.1"/>
    </source>
</evidence>